<proteinExistence type="predicted"/>
<dbReference type="EMBL" id="GEEE01012525">
    <property type="protein sequence ID" value="JAP50700.1"/>
    <property type="molecule type" value="Transcribed_RNA"/>
</dbReference>
<accession>A0A0X3PHA6</accession>
<protein>
    <submittedName>
        <fullName evidence="1">Uncharacterized protein</fullName>
    </submittedName>
</protein>
<sequence length="133" mass="15113">MSLLCYLTLYQRTMHSNSLNRGLFGKNWTTCSEILLTKQCRPLRCNLNSCTIDTLHPFKFCTVSNGDVGAAALSVPTCANDSWIYPFPLRSSLELLRYLWPEFLYLHTRTLSMCTHSVRRNILGSLSRAPSSC</sequence>
<reference evidence="1" key="1">
    <citation type="submission" date="2016-01" db="EMBL/GenBank/DDBJ databases">
        <title>Reference transcriptome for the parasite Schistocephalus solidus: insights into the molecular evolution of parasitism.</title>
        <authorList>
            <person name="Hebert F.O."/>
            <person name="Grambauer S."/>
            <person name="Barber I."/>
            <person name="Landry C.R."/>
            <person name="Aubin-Horth N."/>
        </authorList>
    </citation>
    <scope>NUCLEOTIDE SEQUENCE</scope>
</reference>
<dbReference type="AlphaFoldDB" id="A0A0X3PHA6"/>
<organism evidence="1">
    <name type="scientific">Schistocephalus solidus</name>
    <name type="common">Tapeworm</name>
    <dbReference type="NCBI Taxonomy" id="70667"/>
    <lineage>
        <taxon>Eukaryota</taxon>
        <taxon>Metazoa</taxon>
        <taxon>Spiralia</taxon>
        <taxon>Lophotrochozoa</taxon>
        <taxon>Platyhelminthes</taxon>
        <taxon>Cestoda</taxon>
        <taxon>Eucestoda</taxon>
        <taxon>Diphyllobothriidea</taxon>
        <taxon>Diphyllobothriidae</taxon>
        <taxon>Schistocephalus</taxon>
    </lineage>
</organism>
<name>A0A0X3PHA6_SCHSO</name>
<evidence type="ECO:0000313" key="1">
    <source>
        <dbReference type="EMBL" id="JAP50700.1"/>
    </source>
</evidence>
<gene>
    <name evidence="1" type="ORF">TR117252</name>
</gene>